<evidence type="ECO:0000256" key="4">
    <source>
        <dbReference type="ARBA" id="ARBA00022481"/>
    </source>
</evidence>
<name>A0ABS0YWN6_9BACT</name>
<accession>A0ABS0YWN6</accession>
<evidence type="ECO:0000313" key="11">
    <source>
        <dbReference type="Proteomes" id="UP000641025"/>
    </source>
</evidence>
<organism evidence="10 11">
    <name type="scientific">Geomonas propionica</name>
    <dbReference type="NCBI Taxonomy" id="2798582"/>
    <lineage>
        <taxon>Bacteria</taxon>
        <taxon>Pseudomonadati</taxon>
        <taxon>Thermodesulfobacteriota</taxon>
        <taxon>Desulfuromonadia</taxon>
        <taxon>Geobacterales</taxon>
        <taxon>Geobacteraceae</taxon>
        <taxon>Geomonas</taxon>
    </lineage>
</organism>
<evidence type="ECO:0000256" key="2">
    <source>
        <dbReference type="ARBA" id="ARBA00008358"/>
    </source>
</evidence>
<reference evidence="10 11" key="1">
    <citation type="submission" date="2020-12" db="EMBL/GenBank/DDBJ databases">
        <title>Geomonas sp. Red259, isolated from paddy soil.</title>
        <authorList>
            <person name="Xu Z."/>
            <person name="Zhang Z."/>
            <person name="Masuda Y."/>
            <person name="Itoh H."/>
            <person name="Senoo K."/>
        </authorList>
    </citation>
    <scope>NUCLEOTIDE SEQUENCE [LARGE SCALE GENOMIC DNA]</scope>
    <source>
        <strain evidence="10 11">Red259</strain>
    </source>
</reference>
<dbReference type="InterPro" id="IPR010052">
    <property type="entry name" value="T2SS_protein-GspI"/>
</dbReference>
<dbReference type="Proteomes" id="UP000641025">
    <property type="component" value="Unassembled WGS sequence"/>
</dbReference>
<comment type="subcellular location">
    <subcellularLocation>
        <location evidence="1">Cell inner membrane</location>
        <topology evidence="1">Single-pass membrane protein</topology>
    </subcellularLocation>
</comment>
<dbReference type="EMBL" id="JAEMHK010000014">
    <property type="protein sequence ID" value="MBJ6801877.1"/>
    <property type="molecule type" value="Genomic_DNA"/>
</dbReference>
<evidence type="ECO:0000313" key="10">
    <source>
        <dbReference type="EMBL" id="MBJ6801877.1"/>
    </source>
</evidence>
<evidence type="ECO:0000256" key="3">
    <source>
        <dbReference type="ARBA" id="ARBA00022475"/>
    </source>
</evidence>
<keyword evidence="11" id="KW-1185">Reference proteome</keyword>
<dbReference type="PROSITE" id="PS00409">
    <property type="entry name" value="PROKAR_NTER_METHYL"/>
    <property type="match status" value="1"/>
</dbReference>
<keyword evidence="6 9" id="KW-0812">Transmembrane</keyword>
<dbReference type="PANTHER" id="PTHR38779:SF2">
    <property type="entry name" value="TYPE II SECRETION SYSTEM PROTEIN I-RELATED"/>
    <property type="match status" value="1"/>
</dbReference>
<proteinExistence type="inferred from homology"/>
<evidence type="ECO:0000256" key="1">
    <source>
        <dbReference type="ARBA" id="ARBA00004377"/>
    </source>
</evidence>
<keyword evidence="4" id="KW-0488">Methylation</keyword>
<keyword evidence="3" id="KW-1003">Cell membrane</keyword>
<gene>
    <name evidence="10" type="ORF">JFN90_17255</name>
</gene>
<protein>
    <submittedName>
        <fullName evidence="10">Prepilin-type N-terminal cleavage/methylation domain-containing protein</fullName>
    </submittedName>
</protein>
<keyword evidence="7 9" id="KW-1133">Transmembrane helix</keyword>
<keyword evidence="5" id="KW-0997">Cell inner membrane</keyword>
<sequence>MSVNRIASRSSSRGFTLVEMLMAMLVMTVGLLGLLQSVNVAYQQNLRDKLRKEATQVAEERMHDWCRLRFDIITCGEAKKEDTHKQVGGSPWYFSVNRKAALVGSATKKLDVTVTWTVKGDEKSHEIHALRSRRKGE</sequence>
<comment type="caution">
    <text evidence="10">The sequence shown here is derived from an EMBL/GenBank/DDBJ whole genome shotgun (WGS) entry which is preliminary data.</text>
</comment>
<evidence type="ECO:0000256" key="7">
    <source>
        <dbReference type="ARBA" id="ARBA00022989"/>
    </source>
</evidence>
<keyword evidence="8 9" id="KW-0472">Membrane</keyword>
<dbReference type="InterPro" id="IPR012902">
    <property type="entry name" value="N_methyl_site"/>
</dbReference>
<feature type="transmembrane region" description="Helical" evidence="9">
    <location>
        <begin position="20"/>
        <end position="42"/>
    </location>
</feature>
<evidence type="ECO:0000256" key="9">
    <source>
        <dbReference type="SAM" id="Phobius"/>
    </source>
</evidence>
<dbReference type="NCBIfam" id="TIGR02532">
    <property type="entry name" value="IV_pilin_GFxxxE"/>
    <property type="match status" value="1"/>
</dbReference>
<dbReference type="PANTHER" id="PTHR38779">
    <property type="entry name" value="TYPE II SECRETION SYSTEM PROTEIN I-RELATED"/>
    <property type="match status" value="1"/>
</dbReference>
<evidence type="ECO:0000256" key="5">
    <source>
        <dbReference type="ARBA" id="ARBA00022519"/>
    </source>
</evidence>
<dbReference type="Pfam" id="PF07963">
    <property type="entry name" value="N_methyl"/>
    <property type="match status" value="1"/>
</dbReference>
<evidence type="ECO:0000256" key="6">
    <source>
        <dbReference type="ARBA" id="ARBA00022692"/>
    </source>
</evidence>
<evidence type="ECO:0000256" key="8">
    <source>
        <dbReference type="ARBA" id="ARBA00023136"/>
    </source>
</evidence>
<comment type="similarity">
    <text evidence="2">Belongs to the GSP I family.</text>
</comment>
<dbReference type="RefSeq" id="WP_199396361.1">
    <property type="nucleotide sequence ID" value="NZ_JAEMHK010000014.1"/>
</dbReference>